<feature type="transmembrane region" description="Helical" evidence="7">
    <location>
        <begin position="73"/>
        <end position="90"/>
    </location>
</feature>
<feature type="transmembrane region" description="Helical" evidence="7">
    <location>
        <begin position="373"/>
        <end position="392"/>
    </location>
</feature>
<evidence type="ECO:0000256" key="4">
    <source>
        <dbReference type="ARBA" id="ARBA00022692"/>
    </source>
</evidence>
<evidence type="ECO:0000256" key="5">
    <source>
        <dbReference type="ARBA" id="ARBA00022989"/>
    </source>
</evidence>
<keyword evidence="6 7" id="KW-0472">Membrane</keyword>
<keyword evidence="4 7" id="KW-0812">Transmembrane</keyword>
<feature type="transmembrane region" description="Helical" evidence="7">
    <location>
        <begin position="334"/>
        <end position="353"/>
    </location>
</feature>
<feature type="transmembrane region" description="Helical" evidence="7">
    <location>
        <begin position="273"/>
        <end position="292"/>
    </location>
</feature>
<evidence type="ECO:0000313" key="9">
    <source>
        <dbReference type="EMBL" id="PSR55612.1"/>
    </source>
</evidence>
<feature type="transmembrane region" description="Helical" evidence="7">
    <location>
        <begin position="45"/>
        <end position="64"/>
    </location>
</feature>
<dbReference type="AlphaFoldDB" id="A0A2T2YJD6"/>
<sequence>MKSRVRGLLSAMMFLQFFIWGAWYVTMGTYLANALQADGVDIGDAYSAMSIATIISPFFVGMIADRYFAAQRVFGLLHLVGAGVLYYLTTIQDPDIFYWFILLYSLMYAPTLALANAISFNQMAEPGKQFASVRVWGTVGWIATGWLIDQVFHISPTDLGFTFEMAAIASVVLAILSIFLPNTPPKAKNATVRTSEIIGSEAFVLLKDRSFLIFFISSILICIPLSFYYSQTNQFLVESGMQNATRNMTFGQISEALFILAIPFFFRRFGVKYMIMIGMLTWAVRFLLFGFGGPDQMWMLFVGIILHGVCFDFFFVTGQIYTDHKAGEKIKSSAQGMITMATYGIGMWIGTKLSGYVAKNYTISPTEHHWQEIWLVPAAIAAGVLILFALLFREKQLDRKQVAAAVH</sequence>
<gene>
    <name evidence="9" type="ORF">AHMF7605_19925</name>
</gene>
<dbReference type="Proteomes" id="UP000240357">
    <property type="component" value="Unassembled WGS sequence"/>
</dbReference>
<evidence type="ECO:0000313" key="10">
    <source>
        <dbReference type="Proteomes" id="UP000240357"/>
    </source>
</evidence>
<dbReference type="SUPFAM" id="SSF103473">
    <property type="entry name" value="MFS general substrate transporter"/>
    <property type="match status" value="1"/>
</dbReference>
<dbReference type="GO" id="GO:0015212">
    <property type="term" value="F:cytidine transmembrane transporter activity"/>
    <property type="evidence" value="ECO:0007669"/>
    <property type="project" value="TreeGrafter"/>
</dbReference>
<feature type="transmembrane region" description="Helical" evidence="7">
    <location>
        <begin position="298"/>
        <end position="322"/>
    </location>
</feature>
<dbReference type="PROSITE" id="PS50850">
    <property type="entry name" value="MFS"/>
    <property type="match status" value="1"/>
</dbReference>
<feature type="transmembrane region" description="Helical" evidence="7">
    <location>
        <begin position="249"/>
        <end position="266"/>
    </location>
</feature>
<feature type="transmembrane region" description="Helical" evidence="7">
    <location>
        <begin position="160"/>
        <end position="180"/>
    </location>
</feature>
<dbReference type="PANTHER" id="PTHR23522:SF4">
    <property type="entry name" value="NUCLEOSIDE PERMEASE NUPG-RELATED"/>
    <property type="match status" value="1"/>
</dbReference>
<name>A0A2T2YJD6_9BACT</name>
<dbReference type="InterPro" id="IPR020846">
    <property type="entry name" value="MFS_dom"/>
</dbReference>
<dbReference type="Pfam" id="PF03825">
    <property type="entry name" value="Nuc_H_symport"/>
    <property type="match status" value="1"/>
</dbReference>
<evidence type="ECO:0000259" key="8">
    <source>
        <dbReference type="PROSITE" id="PS50850"/>
    </source>
</evidence>
<proteinExistence type="predicted"/>
<feature type="transmembrane region" description="Helical" evidence="7">
    <location>
        <begin position="7"/>
        <end position="25"/>
    </location>
</feature>
<keyword evidence="5 7" id="KW-1133">Transmembrane helix</keyword>
<feature type="transmembrane region" description="Helical" evidence="7">
    <location>
        <begin position="211"/>
        <end position="229"/>
    </location>
</feature>
<dbReference type="CDD" id="cd06177">
    <property type="entry name" value="MFS_NHS"/>
    <property type="match status" value="1"/>
</dbReference>
<dbReference type="RefSeq" id="WP_106931792.1">
    <property type="nucleotide sequence ID" value="NZ_PYFT01000001.1"/>
</dbReference>
<evidence type="ECO:0000256" key="1">
    <source>
        <dbReference type="ARBA" id="ARBA00004651"/>
    </source>
</evidence>
<evidence type="ECO:0000256" key="2">
    <source>
        <dbReference type="ARBA" id="ARBA00022448"/>
    </source>
</evidence>
<evidence type="ECO:0000256" key="6">
    <source>
        <dbReference type="ARBA" id="ARBA00023136"/>
    </source>
</evidence>
<keyword evidence="10" id="KW-1185">Reference proteome</keyword>
<comment type="subcellular location">
    <subcellularLocation>
        <location evidence="1">Cell membrane</location>
        <topology evidence="1">Multi-pass membrane protein</topology>
    </subcellularLocation>
</comment>
<dbReference type="GO" id="GO:0015213">
    <property type="term" value="F:uridine transmembrane transporter activity"/>
    <property type="evidence" value="ECO:0007669"/>
    <property type="project" value="TreeGrafter"/>
</dbReference>
<feature type="transmembrane region" description="Helical" evidence="7">
    <location>
        <begin position="96"/>
        <end position="118"/>
    </location>
</feature>
<dbReference type="InterPro" id="IPR004740">
    <property type="entry name" value="Nuc_H_symport"/>
</dbReference>
<keyword evidence="2" id="KW-0813">Transport</keyword>
<keyword evidence="3" id="KW-1003">Cell membrane</keyword>
<dbReference type="OrthoDB" id="9783013at2"/>
<feature type="domain" description="Major facilitator superfamily (MFS) profile" evidence="8">
    <location>
        <begin position="202"/>
        <end position="407"/>
    </location>
</feature>
<dbReference type="Gene3D" id="1.20.1250.20">
    <property type="entry name" value="MFS general substrate transporter like domains"/>
    <property type="match status" value="2"/>
</dbReference>
<reference evidence="9 10" key="1">
    <citation type="submission" date="2018-03" db="EMBL/GenBank/DDBJ databases">
        <title>Adhaeribacter sp. HMF7605 Genome sequencing and assembly.</title>
        <authorList>
            <person name="Kang H."/>
            <person name="Kang J."/>
            <person name="Cha I."/>
            <person name="Kim H."/>
            <person name="Joh K."/>
        </authorList>
    </citation>
    <scope>NUCLEOTIDE SEQUENCE [LARGE SCALE GENOMIC DNA]</scope>
    <source>
        <strain evidence="9 10">HMF7605</strain>
    </source>
</reference>
<dbReference type="GO" id="GO:0005886">
    <property type="term" value="C:plasma membrane"/>
    <property type="evidence" value="ECO:0007669"/>
    <property type="project" value="UniProtKB-SubCell"/>
</dbReference>
<evidence type="ECO:0000256" key="3">
    <source>
        <dbReference type="ARBA" id="ARBA00022475"/>
    </source>
</evidence>
<dbReference type="PANTHER" id="PTHR23522">
    <property type="entry name" value="BLL5896 PROTEIN"/>
    <property type="match status" value="1"/>
</dbReference>
<dbReference type="InterPro" id="IPR036259">
    <property type="entry name" value="MFS_trans_sf"/>
</dbReference>
<protein>
    <submittedName>
        <fullName evidence="9">MFS transporter</fullName>
    </submittedName>
</protein>
<comment type="caution">
    <text evidence="9">The sequence shown here is derived from an EMBL/GenBank/DDBJ whole genome shotgun (WGS) entry which is preliminary data.</text>
</comment>
<accession>A0A2T2YJD6</accession>
<organism evidence="9 10">
    <name type="scientific">Adhaeribacter arboris</name>
    <dbReference type="NCBI Taxonomy" id="2072846"/>
    <lineage>
        <taxon>Bacteria</taxon>
        <taxon>Pseudomonadati</taxon>
        <taxon>Bacteroidota</taxon>
        <taxon>Cytophagia</taxon>
        <taxon>Cytophagales</taxon>
        <taxon>Hymenobacteraceae</taxon>
        <taxon>Adhaeribacter</taxon>
    </lineage>
</organism>
<dbReference type="EMBL" id="PYFT01000001">
    <property type="protein sequence ID" value="PSR55612.1"/>
    <property type="molecule type" value="Genomic_DNA"/>
</dbReference>
<feature type="transmembrane region" description="Helical" evidence="7">
    <location>
        <begin position="130"/>
        <end position="148"/>
    </location>
</feature>
<evidence type="ECO:0000256" key="7">
    <source>
        <dbReference type="SAM" id="Phobius"/>
    </source>
</evidence>